<comment type="caution">
    <text evidence="2">The sequence shown here is derived from an EMBL/GenBank/DDBJ whole genome shotgun (WGS) entry which is preliminary data.</text>
</comment>
<feature type="domain" description="Thoeris protein ThsB TIR-like" evidence="1">
    <location>
        <begin position="10"/>
        <end position="105"/>
    </location>
</feature>
<evidence type="ECO:0000313" key="2">
    <source>
        <dbReference type="EMBL" id="KXG42679.1"/>
    </source>
</evidence>
<proteinExistence type="predicted"/>
<sequence length="136" mass="15610">MPSLKTYDLFISHAWTYNDEYYKMVNMLKQTPLFTWRNYSVPEHDPLKAKTDAQLYAALQNQIRPVNAVIVLAGMYAAYRKWIEAEIEIAKSYKKPIIGVKPWGNALVPKIVQDSAKTVVGWNTASIVEAIRKYSL</sequence>
<name>A0A135L1B2_9BACI</name>
<dbReference type="Pfam" id="PF08937">
    <property type="entry name" value="ThsB_TIR"/>
    <property type="match status" value="1"/>
</dbReference>
<dbReference type="OrthoDB" id="9811746at2"/>
<dbReference type="InterPro" id="IPR036490">
    <property type="entry name" value="ThsB_TIR-like_sf"/>
</dbReference>
<dbReference type="Proteomes" id="UP000070352">
    <property type="component" value="Unassembled WGS sequence"/>
</dbReference>
<protein>
    <submittedName>
        <fullName evidence="2">Nuclease</fullName>
    </submittedName>
</protein>
<dbReference type="Gene3D" id="3.40.50.9200">
    <property type="entry name" value="Hypothetical protein MTH538"/>
    <property type="match status" value="1"/>
</dbReference>
<evidence type="ECO:0000259" key="1">
    <source>
        <dbReference type="Pfam" id="PF08937"/>
    </source>
</evidence>
<dbReference type="InterPro" id="IPR015032">
    <property type="entry name" value="ThsB__TIR-like_domain"/>
</dbReference>
<reference evidence="2 3" key="1">
    <citation type="submission" date="2016-02" db="EMBL/GenBank/DDBJ databases">
        <title>Draft Genome for Tepidibacillus decaturensis nov. sp. Strain Z9, an Anaerobic, Moderately Thermophilic and Heterotrophic Bacterium from Deep Subsurface of the Illinois Basin, USA.</title>
        <authorList>
            <person name="Dong Y."/>
            <person name="Chang J.Y."/>
            <person name="Sanford R."/>
            <person name="Fouke B.W."/>
        </authorList>
    </citation>
    <scope>NUCLEOTIDE SEQUENCE [LARGE SCALE GENOMIC DNA]</scope>
    <source>
        <strain evidence="2 3">Z9</strain>
    </source>
</reference>
<gene>
    <name evidence="2" type="ORF">U473_00420</name>
</gene>
<keyword evidence="3" id="KW-1185">Reference proteome</keyword>
<dbReference type="AlphaFoldDB" id="A0A135L1B2"/>
<dbReference type="STRING" id="1413211.U473_00420"/>
<dbReference type="EMBL" id="LSKU01000001">
    <property type="protein sequence ID" value="KXG42679.1"/>
    <property type="molecule type" value="Genomic_DNA"/>
</dbReference>
<organism evidence="2 3">
    <name type="scientific">Tepidibacillus decaturensis</name>
    <dbReference type="NCBI Taxonomy" id="1413211"/>
    <lineage>
        <taxon>Bacteria</taxon>
        <taxon>Bacillati</taxon>
        <taxon>Bacillota</taxon>
        <taxon>Bacilli</taxon>
        <taxon>Bacillales</taxon>
        <taxon>Bacillaceae</taxon>
        <taxon>Tepidibacillus</taxon>
    </lineage>
</organism>
<dbReference type="SUPFAM" id="SSF52206">
    <property type="entry name" value="Hypothetical protein MTH538"/>
    <property type="match status" value="1"/>
</dbReference>
<accession>A0A135L1B2</accession>
<evidence type="ECO:0000313" key="3">
    <source>
        <dbReference type="Proteomes" id="UP000070352"/>
    </source>
</evidence>